<sequence length="82" mass="8826">MQFTNPPERAIAKDALSLVTTLLVIGLFFGLCTVAFLALLYVGTRDSEGIGEGPPQWGEQRANSPTVGEQRGYSSPITKRSV</sequence>
<dbReference type="Proteomes" id="UP000619041">
    <property type="component" value="Unassembled WGS sequence"/>
</dbReference>
<evidence type="ECO:0000313" key="3">
    <source>
        <dbReference type="EMBL" id="GGE01484.1"/>
    </source>
</evidence>
<keyword evidence="2" id="KW-0812">Transmembrane</keyword>
<evidence type="ECO:0000256" key="2">
    <source>
        <dbReference type="SAM" id="Phobius"/>
    </source>
</evidence>
<name>A0ABQ1SC26_9SPHN</name>
<keyword evidence="2" id="KW-0472">Membrane</keyword>
<feature type="compositionally biased region" description="Polar residues" evidence="1">
    <location>
        <begin position="61"/>
        <end position="82"/>
    </location>
</feature>
<keyword evidence="2" id="KW-1133">Transmembrane helix</keyword>
<dbReference type="EMBL" id="BMKL01000001">
    <property type="protein sequence ID" value="GGE01484.1"/>
    <property type="molecule type" value="Genomic_DNA"/>
</dbReference>
<protein>
    <submittedName>
        <fullName evidence="3">Uncharacterized protein</fullName>
    </submittedName>
</protein>
<organism evidence="3 4">
    <name type="scientific">Tsuneonella deserti</name>
    <dbReference type="NCBI Taxonomy" id="2035528"/>
    <lineage>
        <taxon>Bacteria</taxon>
        <taxon>Pseudomonadati</taxon>
        <taxon>Pseudomonadota</taxon>
        <taxon>Alphaproteobacteria</taxon>
        <taxon>Sphingomonadales</taxon>
        <taxon>Erythrobacteraceae</taxon>
        <taxon>Tsuneonella</taxon>
    </lineage>
</organism>
<reference evidence="4" key="1">
    <citation type="journal article" date="2019" name="Int. J. Syst. Evol. Microbiol.">
        <title>The Global Catalogue of Microorganisms (GCM) 10K type strain sequencing project: providing services to taxonomists for standard genome sequencing and annotation.</title>
        <authorList>
            <consortium name="The Broad Institute Genomics Platform"/>
            <consortium name="The Broad Institute Genome Sequencing Center for Infectious Disease"/>
            <person name="Wu L."/>
            <person name="Ma J."/>
        </authorList>
    </citation>
    <scope>NUCLEOTIDE SEQUENCE [LARGE SCALE GENOMIC DNA]</scope>
    <source>
        <strain evidence="4">CGMCC 1.15959</strain>
    </source>
</reference>
<evidence type="ECO:0000313" key="4">
    <source>
        <dbReference type="Proteomes" id="UP000619041"/>
    </source>
</evidence>
<comment type="caution">
    <text evidence="3">The sequence shown here is derived from an EMBL/GenBank/DDBJ whole genome shotgun (WGS) entry which is preliminary data.</text>
</comment>
<accession>A0ABQ1SC26</accession>
<feature type="region of interest" description="Disordered" evidence="1">
    <location>
        <begin position="49"/>
        <end position="82"/>
    </location>
</feature>
<evidence type="ECO:0000256" key="1">
    <source>
        <dbReference type="SAM" id="MobiDB-lite"/>
    </source>
</evidence>
<feature type="transmembrane region" description="Helical" evidence="2">
    <location>
        <begin position="15"/>
        <end position="42"/>
    </location>
</feature>
<keyword evidence="4" id="KW-1185">Reference proteome</keyword>
<gene>
    <name evidence="3" type="ORF">GCM10011515_21550</name>
</gene>
<proteinExistence type="predicted"/>